<dbReference type="Proteomes" id="UP000198862">
    <property type="component" value="Unassembled WGS sequence"/>
</dbReference>
<dbReference type="SUPFAM" id="SSF52218">
    <property type="entry name" value="Flavoproteins"/>
    <property type="match status" value="1"/>
</dbReference>
<dbReference type="InterPro" id="IPR036188">
    <property type="entry name" value="FAD/NAD-bd_sf"/>
</dbReference>
<dbReference type="PANTHER" id="PTHR43590">
    <property type="entry name" value="ARSENIC RESISTANCE PROTEIN ARSH (AFU_ORTHOLOGUE AFUA_5G15030)"/>
    <property type="match status" value="1"/>
</dbReference>
<organism evidence="3 4">
    <name type="scientific">Pseudoalteromonas denitrificans DSM 6059</name>
    <dbReference type="NCBI Taxonomy" id="1123010"/>
    <lineage>
        <taxon>Bacteria</taxon>
        <taxon>Pseudomonadati</taxon>
        <taxon>Pseudomonadota</taxon>
        <taxon>Gammaproteobacteria</taxon>
        <taxon>Alteromonadales</taxon>
        <taxon>Pseudoalteromonadaceae</taxon>
        <taxon>Pseudoalteromonas</taxon>
    </lineage>
</organism>
<dbReference type="GO" id="GO:0016655">
    <property type="term" value="F:oxidoreductase activity, acting on NAD(P)H, quinone or similar compound as acceptor"/>
    <property type="evidence" value="ECO:0007669"/>
    <property type="project" value="TreeGrafter"/>
</dbReference>
<dbReference type="InterPro" id="IPR014063">
    <property type="entry name" value="Arsenate-R_ArsH"/>
</dbReference>
<evidence type="ECO:0000259" key="2">
    <source>
        <dbReference type="Pfam" id="PF03358"/>
    </source>
</evidence>
<dbReference type="InterPro" id="IPR005025">
    <property type="entry name" value="FMN_Rdtase-like_dom"/>
</dbReference>
<dbReference type="Gene3D" id="3.40.50.360">
    <property type="match status" value="1"/>
</dbReference>
<name>A0A1I1SR79_9GAMM</name>
<dbReference type="STRING" id="1123010.SAMN02745724_04664"/>
<feature type="domain" description="NADPH-dependent FMN reductase-like" evidence="2">
    <location>
        <begin position="181"/>
        <end position="239"/>
    </location>
</feature>
<dbReference type="AlphaFoldDB" id="A0A1I1SR79"/>
<dbReference type="PANTHER" id="PTHR43590:SF1">
    <property type="entry name" value="ARSENIC RESISTANCE PROTEIN ARSH (AFU_ORTHOLOGUE AFUA_5G15030)"/>
    <property type="match status" value="1"/>
</dbReference>
<accession>A0A1I1SR79</accession>
<keyword evidence="4" id="KW-1185">Reference proteome</keyword>
<evidence type="ECO:0000313" key="3">
    <source>
        <dbReference type="EMBL" id="SFD49009.1"/>
    </source>
</evidence>
<dbReference type="Pfam" id="PF03358">
    <property type="entry name" value="FMN_red"/>
    <property type="match status" value="1"/>
</dbReference>
<sequence length="240" mass="25700">MKSSNGKIDIIKAAAVIDASGTWSNPNPIGLDGLPVPGEKNQDLIIYGIPNAIGKDKADYAAKRALALGGGHSAINVALDLLKLQDTHSDTKVIWGLRSNKLDKLLGGGINDELPALGELGIAAKYAIDAGLLELHAPFEVKRNTKVADGLFINAFTEYDETSFEVDIIIVTAGFRPDFNMLRELRELVQCSEAQVWSSPEIHGNMSGVMKTQIDWIPLSIGAVRPTQGKVLAVMQITAG</sequence>
<protein>
    <submittedName>
        <fullName evidence="3">NADPH-dependent FMN reductase</fullName>
    </submittedName>
</protein>
<keyword evidence="1" id="KW-0288">FMN</keyword>
<reference evidence="3 4" key="1">
    <citation type="submission" date="2016-10" db="EMBL/GenBank/DDBJ databases">
        <authorList>
            <person name="de Groot N.N."/>
        </authorList>
    </citation>
    <scope>NUCLEOTIDE SEQUENCE [LARGE SCALE GENOMIC DNA]</scope>
    <source>
        <strain evidence="3 4">DSM 6059</strain>
    </source>
</reference>
<proteinExistence type="predicted"/>
<evidence type="ECO:0000313" key="4">
    <source>
        <dbReference type="Proteomes" id="UP000198862"/>
    </source>
</evidence>
<dbReference type="SUPFAM" id="SSF51905">
    <property type="entry name" value="FAD/NAD(P)-binding domain"/>
    <property type="match status" value="1"/>
</dbReference>
<evidence type="ECO:0000256" key="1">
    <source>
        <dbReference type="ARBA" id="ARBA00022643"/>
    </source>
</evidence>
<gene>
    <name evidence="3" type="ORF">SAMN02745724_04664</name>
</gene>
<dbReference type="InterPro" id="IPR029039">
    <property type="entry name" value="Flavoprotein-like_sf"/>
</dbReference>
<keyword evidence="1" id="KW-0285">Flavoprotein</keyword>
<dbReference type="EMBL" id="FOLO01000062">
    <property type="protein sequence ID" value="SFD49009.1"/>
    <property type="molecule type" value="Genomic_DNA"/>
</dbReference>